<dbReference type="AlphaFoldDB" id="A0A8J3WTF3"/>
<evidence type="ECO:0000313" key="2">
    <source>
        <dbReference type="Proteomes" id="UP000634476"/>
    </source>
</evidence>
<organism evidence="1 2">
    <name type="scientific">Planobispora takensis</name>
    <dbReference type="NCBI Taxonomy" id="1367882"/>
    <lineage>
        <taxon>Bacteria</taxon>
        <taxon>Bacillati</taxon>
        <taxon>Actinomycetota</taxon>
        <taxon>Actinomycetes</taxon>
        <taxon>Streptosporangiales</taxon>
        <taxon>Streptosporangiaceae</taxon>
        <taxon>Planobispora</taxon>
    </lineage>
</organism>
<dbReference type="EMBL" id="BOOK01000027">
    <property type="protein sequence ID" value="GII01779.1"/>
    <property type="molecule type" value="Genomic_DNA"/>
</dbReference>
<comment type="caution">
    <text evidence="1">The sequence shown here is derived from an EMBL/GenBank/DDBJ whole genome shotgun (WGS) entry which is preliminary data.</text>
</comment>
<keyword evidence="2" id="KW-1185">Reference proteome</keyword>
<name>A0A8J3WTF3_9ACTN</name>
<gene>
    <name evidence="1" type="ORF">Pta02_37870</name>
</gene>
<evidence type="ECO:0000313" key="1">
    <source>
        <dbReference type="EMBL" id="GII01779.1"/>
    </source>
</evidence>
<accession>A0A8J3WTF3</accession>
<dbReference type="RefSeq" id="WP_203876147.1">
    <property type="nucleotide sequence ID" value="NZ_BOOK01000027.1"/>
</dbReference>
<reference evidence="1" key="1">
    <citation type="submission" date="2021-01" db="EMBL/GenBank/DDBJ databases">
        <title>Whole genome shotgun sequence of Planobispora takensis NBRC 109077.</title>
        <authorList>
            <person name="Komaki H."/>
            <person name="Tamura T."/>
        </authorList>
    </citation>
    <scope>NUCLEOTIDE SEQUENCE</scope>
    <source>
        <strain evidence="1">NBRC 109077</strain>
    </source>
</reference>
<sequence length="173" mass="18039">MSTTLIAVMQLLVAAAFASIPLVRHRYGVRAMGRAEAELTRQGVRATVLTENGMRFDAGGHETWAPGGVAAVMAALAGLNLAAVSWAGTATWILQSLVLAGNCVILYSQLTAVTSVQAAFARKGDPELARIDVPVLLKAAEAGFPGWTWTLQNVRHIVVFGASAATLATLALA</sequence>
<protein>
    <submittedName>
        <fullName evidence="1">Uncharacterized protein</fullName>
    </submittedName>
</protein>
<dbReference type="Proteomes" id="UP000634476">
    <property type="component" value="Unassembled WGS sequence"/>
</dbReference>
<proteinExistence type="predicted"/>